<accession>A0A7K1GEQ1</accession>
<feature type="chain" id="PRO_5029672943" evidence="1">
    <location>
        <begin position="22"/>
        <end position="396"/>
    </location>
</feature>
<evidence type="ECO:0000313" key="2">
    <source>
        <dbReference type="EMBL" id="MTE27780.1"/>
    </source>
</evidence>
<organism evidence="2 3">
    <name type="scientific">Winogradskyella ouciana</name>
    <dbReference type="NCBI Taxonomy" id="2608631"/>
    <lineage>
        <taxon>Bacteria</taxon>
        <taxon>Pseudomonadati</taxon>
        <taxon>Bacteroidota</taxon>
        <taxon>Flavobacteriia</taxon>
        <taxon>Flavobacteriales</taxon>
        <taxon>Flavobacteriaceae</taxon>
        <taxon>Winogradskyella</taxon>
    </lineage>
</organism>
<dbReference type="Proteomes" id="UP000447545">
    <property type="component" value="Unassembled WGS sequence"/>
</dbReference>
<dbReference type="Pfam" id="PF16148">
    <property type="entry name" value="DUF4856"/>
    <property type="match status" value="1"/>
</dbReference>
<dbReference type="EMBL" id="WJYA01000007">
    <property type="protein sequence ID" value="MTE27780.1"/>
    <property type="molecule type" value="Genomic_DNA"/>
</dbReference>
<dbReference type="PROSITE" id="PS51257">
    <property type="entry name" value="PROKAR_LIPOPROTEIN"/>
    <property type="match status" value="1"/>
</dbReference>
<protein>
    <submittedName>
        <fullName evidence="2">DUF4856 domain-containing protein</fullName>
    </submittedName>
</protein>
<dbReference type="InterPro" id="IPR032331">
    <property type="entry name" value="DUF4856"/>
</dbReference>
<evidence type="ECO:0000256" key="1">
    <source>
        <dbReference type="SAM" id="SignalP"/>
    </source>
</evidence>
<reference evidence="2 3" key="1">
    <citation type="submission" date="2019-11" db="EMBL/GenBank/DDBJ databases">
        <title>Winogradskyella ouciana sp. nov., isolated from the hadal seawater of the Mariana Trench.</title>
        <authorList>
            <person name="Liu R."/>
        </authorList>
    </citation>
    <scope>NUCLEOTIDE SEQUENCE [LARGE SCALE GENOMIC DNA]</scope>
    <source>
        <strain evidence="2 3">ZXX205</strain>
    </source>
</reference>
<evidence type="ECO:0000313" key="3">
    <source>
        <dbReference type="Proteomes" id="UP000447545"/>
    </source>
</evidence>
<gene>
    <name evidence="2" type="ORF">F1003_12625</name>
</gene>
<keyword evidence="1" id="KW-0732">Signal</keyword>
<keyword evidence="3" id="KW-1185">Reference proteome</keyword>
<sequence>MKCLAPMMVLIVVLFTSCSSSDDGNSDDNQFQVPSTYQFSRNGSSTVSYSQQANGIAMADEFISALSDNGSTEAELNGMFTNTGNYFSTTTLNQSPFKLRSNIAASFDYYANNQTVANTIKADFDAWISGQANEVYPNWNSAASVGVAGMLVEADGITTRRVNAKGMQYNQALGKMLLGGLMVDQMLNNYLSISVLDASTNRIDNDNEVLVSGSNYTAMEHSWDAAFGLAFGSDNAQNPQLNQDLFMNKYISRVDVDPDFNGIADDIYDAFKLGRAAIVAKDYELRDQQIDILREKFSEIMGVRCIYYLRQSRSNLDSDKANAFHDLSEGYGFIYALQFTRKPGSSAPYFTKSEVDVYLAQLLEGNGFWDVSEDTLNQIAFAIAARFNFTVEQAEN</sequence>
<proteinExistence type="predicted"/>
<feature type="signal peptide" evidence="1">
    <location>
        <begin position="1"/>
        <end position="21"/>
    </location>
</feature>
<name>A0A7K1GEQ1_9FLAO</name>
<comment type="caution">
    <text evidence="2">The sequence shown here is derived from an EMBL/GenBank/DDBJ whole genome shotgun (WGS) entry which is preliminary data.</text>
</comment>
<dbReference type="AlphaFoldDB" id="A0A7K1GEQ1"/>
<dbReference type="RefSeq" id="WP_155089792.1">
    <property type="nucleotide sequence ID" value="NZ_WJYA01000007.1"/>
</dbReference>